<keyword evidence="9" id="KW-0472">Membrane</keyword>
<feature type="domain" description="Signal transduction histidine kinase subgroup 3 dimerisation and phosphoacceptor" evidence="10">
    <location>
        <begin position="192"/>
        <end position="257"/>
    </location>
</feature>
<sequence length="420" mass="44941">MRALLMRVTLQVAATHDRWVANGYPAFPLWIPLLIHSVLGGSALVVVLQRPLADMPAAAALVLVALLPWSVSSLGRVAPAPLFWVFTGGATLLLMHRYPVEYDFAPALLVLMAGELGACLPLLRSGLAVAATLPLVLVLVADGTLPIEASGVWLAAIVIGWDVGFIMRFQQLRFEAERRSQAERTRQATLEERQRIAREIHDLVAHSLSVTMLHLTAARRDLEDGEDPAEVAAALHDAERVGRQAMNDIRGVVGLLGQAETGGARASLPGLADVPELVDDFRAAGLDVVLLVDHAQGAGDDVPPATSLALYRIVQESLANVAKHAPGSRALVRLDLDSDHGLLTIRNPVPRGATRNADGSGLRGMAERAEQIGARFTAGVEGRLWTVRVVLPRAEDDALAPLLACFPLPALSTIRRVVTQ</sequence>
<dbReference type="SUPFAM" id="SSF55874">
    <property type="entry name" value="ATPase domain of HSP90 chaperone/DNA topoisomerase II/histidine kinase"/>
    <property type="match status" value="1"/>
</dbReference>
<dbReference type="InterPro" id="IPR050482">
    <property type="entry name" value="Sensor_HK_TwoCompSys"/>
</dbReference>
<dbReference type="InterPro" id="IPR036890">
    <property type="entry name" value="HATPase_C_sf"/>
</dbReference>
<feature type="transmembrane region" description="Helical" evidence="9">
    <location>
        <begin position="107"/>
        <end position="140"/>
    </location>
</feature>
<proteinExistence type="predicted"/>
<evidence type="ECO:0000256" key="9">
    <source>
        <dbReference type="SAM" id="Phobius"/>
    </source>
</evidence>
<name>A0ABP7XEZ5_9ACTN</name>
<evidence type="ECO:0000256" key="3">
    <source>
        <dbReference type="ARBA" id="ARBA00022553"/>
    </source>
</evidence>
<evidence type="ECO:0000256" key="8">
    <source>
        <dbReference type="ARBA" id="ARBA00023012"/>
    </source>
</evidence>
<accession>A0ABP7XEZ5</accession>
<evidence type="ECO:0000256" key="4">
    <source>
        <dbReference type="ARBA" id="ARBA00022679"/>
    </source>
</evidence>
<gene>
    <name evidence="11" type="ORF">GCM10022215_12170</name>
</gene>
<keyword evidence="6 11" id="KW-0418">Kinase</keyword>
<dbReference type="Gene3D" id="1.20.5.1930">
    <property type="match status" value="1"/>
</dbReference>
<evidence type="ECO:0000256" key="2">
    <source>
        <dbReference type="ARBA" id="ARBA00012438"/>
    </source>
</evidence>
<evidence type="ECO:0000313" key="11">
    <source>
        <dbReference type="EMBL" id="GAA4114262.1"/>
    </source>
</evidence>
<feature type="transmembrane region" description="Helical" evidence="9">
    <location>
        <begin position="152"/>
        <end position="169"/>
    </location>
</feature>
<evidence type="ECO:0000256" key="5">
    <source>
        <dbReference type="ARBA" id="ARBA00022741"/>
    </source>
</evidence>
<dbReference type="EC" id="2.7.13.3" evidence="2"/>
<keyword evidence="7" id="KW-0067">ATP-binding</keyword>
<evidence type="ECO:0000256" key="6">
    <source>
        <dbReference type="ARBA" id="ARBA00022777"/>
    </source>
</evidence>
<dbReference type="RefSeq" id="WP_344732377.1">
    <property type="nucleotide sequence ID" value="NZ_BAAAZH010000010.1"/>
</dbReference>
<keyword evidence="4" id="KW-0808">Transferase</keyword>
<dbReference type="Pfam" id="PF07730">
    <property type="entry name" value="HisKA_3"/>
    <property type="match status" value="1"/>
</dbReference>
<evidence type="ECO:0000259" key="10">
    <source>
        <dbReference type="Pfam" id="PF07730"/>
    </source>
</evidence>
<keyword evidence="9" id="KW-0812">Transmembrane</keyword>
<keyword evidence="9" id="KW-1133">Transmembrane helix</keyword>
<protein>
    <recommendedName>
        <fullName evidence="2">histidine kinase</fullName>
        <ecNumber evidence="2">2.7.13.3</ecNumber>
    </recommendedName>
</protein>
<dbReference type="EMBL" id="BAAAZH010000010">
    <property type="protein sequence ID" value="GAA4114262.1"/>
    <property type="molecule type" value="Genomic_DNA"/>
</dbReference>
<comment type="caution">
    <text evidence="11">The sequence shown here is derived from an EMBL/GenBank/DDBJ whole genome shotgun (WGS) entry which is preliminary data.</text>
</comment>
<keyword evidence="5" id="KW-0547">Nucleotide-binding</keyword>
<organism evidence="11 12">
    <name type="scientific">Nocardioides fonticola</name>
    <dbReference type="NCBI Taxonomy" id="450363"/>
    <lineage>
        <taxon>Bacteria</taxon>
        <taxon>Bacillati</taxon>
        <taxon>Actinomycetota</taxon>
        <taxon>Actinomycetes</taxon>
        <taxon>Propionibacteriales</taxon>
        <taxon>Nocardioidaceae</taxon>
        <taxon>Nocardioides</taxon>
    </lineage>
</organism>
<keyword evidence="12" id="KW-1185">Reference proteome</keyword>
<dbReference type="InterPro" id="IPR011712">
    <property type="entry name" value="Sig_transdc_His_kin_sub3_dim/P"/>
</dbReference>
<feature type="transmembrane region" description="Helical" evidence="9">
    <location>
        <begin position="55"/>
        <end position="71"/>
    </location>
</feature>
<dbReference type="CDD" id="cd16917">
    <property type="entry name" value="HATPase_UhpB-NarQ-NarX-like"/>
    <property type="match status" value="1"/>
</dbReference>
<keyword evidence="3" id="KW-0597">Phosphoprotein</keyword>
<reference evidence="12" key="1">
    <citation type="journal article" date="2019" name="Int. J. Syst. Evol. Microbiol.">
        <title>The Global Catalogue of Microorganisms (GCM) 10K type strain sequencing project: providing services to taxonomists for standard genome sequencing and annotation.</title>
        <authorList>
            <consortium name="The Broad Institute Genomics Platform"/>
            <consortium name="The Broad Institute Genome Sequencing Center for Infectious Disease"/>
            <person name="Wu L."/>
            <person name="Ma J."/>
        </authorList>
    </citation>
    <scope>NUCLEOTIDE SEQUENCE [LARGE SCALE GENOMIC DNA]</scope>
    <source>
        <strain evidence="12">JCM 16703</strain>
    </source>
</reference>
<dbReference type="PANTHER" id="PTHR24421:SF10">
    <property type="entry name" value="NITRATE_NITRITE SENSOR PROTEIN NARQ"/>
    <property type="match status" value="1"/>
</dbReference>
<evidence type="ECO:0000313" key="12">
    <source>
        <dbReference type="Proteomes" id="UP001501495"/>
    </source>
</evidence>
<dbReference type="PANTHER" id="PTHR24421">
    <property type="entry name" value="NITRATE/NITRITE SENSOR PROTEIN NARX-RELATED"/>
    <property type="match status" value="1"/>
</dbReference>
<evidence type="ECO:0000256" key="7">
    <source>
        <dbReference type="ARBA" id="ARBA00022840"/>
    </source>
</evidence>
<evidence type="ECO:0000256" key="1">
    <source>
        <dbReference type="ARBA" id="ARBA00000085"/>
    </source>
</evidence>
<dbReference type="Gene3D" id="3.30.565.10">
    <property type="entry name" value="Histidine kinase-like ATPase, C-terminal domain"/>
    <property type="match status" value="1"/>
</dbReference>
<dbReference type="Proteomes" id="UP001501495">
    <property type="component" value="Unassembled WGS sequence"/>
</dbReference>
<feature type="transmembrane region" description="Helical" evidence="9">
    <location>
        <begin position="77"/>
        <end position="95"/>
    </location>
</feature>
<keyword evidence="8" id="KW-0902">Two-component regulatory system</keyword>
<dbReference type="GO" id="GO:0016301">
    <property type="term" value="F:kinase activity"/>
    <property type="evidence" value="ECO:0007669"/>
    <property type="project" value="UniProtKB-KW"/>
</dbReference>
<comment type="catalytic activity">
    <reaction evidence="1">
        <text>ATP + protein L-histidine = ADP + protein N-phospho-L-histidine.</text>
        <dbReference type="EC" id="2.7.13.3"/>
    </reaction>
</comment>
<feature type="transmembrane region" description="Helical" evidence="9">
    <location>
        <begin position="30"/>
        <end position="48"/>
    </location>
</feature>